<dbReference type="EMBL" id="UINC01001608">
    <property type="protein sequence ID" value="SUZ84813.1"/>
    <property type="molecule type" value="Genomic_DNA"/>
</dbReference>
<gene>
    <name evidence="1" type="ORF">METZ01_LOCUS37667</name>
</gene>
<dbReference type="PANTHER" id="PTHR12558">
    <property type="entry name" value="CELL DIVISION CYCLE 16,23,27"/>
    <property type="match status" value="1"/>
</dbReference>
<dbReference type="SMART" id="SM00028">
    <property type="entry name" value="TPR"/>
    <property type="match status" value="12"/>
</dbReference>
<dbReference type="InterPro" id="IPR011990">
    <property type="entry name" value="TPR-like_helical_dom_sf"/>
</dbReference>
<accession>A0A381R5J2</accession>
<dbReference type="Pfam" id="PF13432">
    <property type="entry name" value="TPR_16"/>
    <property type="match status" value="2"/>
</dbReference>
<dbReference type="Gene3D" id="1.25.40.10">
    <property type="entry name" value="Tetratricopeptide repeat domain"/>
    <property type="match status" value="2"/>
</dbReference>
<dbReference type="Pfam" id="PF13181">
    <property type="entry name" value="TPR_8"/>
    <property type="match status" value="2"/>
</dbReference>
<dbReference type="SUPFAM" id="SSF48452">
    <property type="entry name" value="TPR-like"/>
    <property type="match status" value="3"/>
</dbReference>
<dbReference type="PANTHER" id="PTHR12558:SF13">
    <property type="entry name" value="CELL DIVISION CYCLE PROTEIN 27 HOMOLOG"/>
    <property type="match status" value="1"/>
</dbReference>
<dbReference type="InterPro" id="IPR019734">
    <property type="entry name" value="TPR_rpt"/>
</dbReference>
<reference evidence="1" key="1">
    <citation type="submission" date="2018-05" db="EMBL/GenBank/DDBJ databases">
        <authorList>
            <person name="Lanie J.A."/>
            <person name="Ng W.-L."/>
            <person name="Kazmierczak K.M."/>
            <person name="Andrzejewski T.M."/>
            <person name="Davidsen T.M."/>
            <person name="Wayne K.J."/>
            <person name="Tettelin H."/>
            <person name="Glass J.I."/>
            <person name="Rusch D."/>
            <person name="Podicherti R."/>
            <person name="Tsui H.-C.T."/>
            <person name="Winkler M.E."/>
        </authorList>
    </citation>
    <scope>NUCLEOTIDE SEQUENCE</scope>
</reference>
<dbReference type="AlphaFoldDB" id="A0A381R5J2"/>
<organism evidence="1">
    <name type="scientific">marine metagenome</name>
    <dbReference type="NCBI Taxonomy" id="408172"/>
    <lineage>
        <taxon>unclassified sequences</taxon>
        <taxon>metagenomes</taxon>
        <taxon>ecological metagenomes</taxon>
    </lineage>
</organism>
<name>A0A381R5J2_9ZZZZ</name>
<protein>
    <submittedName>
        <fullName evidence="1">Uncharacterized protein</fullName>
    </submittedName>
</protein>
<dbReference type="PROSITE" id="PS50005">
    <property type="entry name" value="TPR"/>
    <property type="match status" value="4"/>
</dbReference>
<evidence type="ECO:0000313" key="1">
    <source>
        <dbReference type="EMBL" id="SUZ84813.1"/>
    </source>
</evidence>
<dbReference type="Pfam" id="PF13176">
    <property type="entry name" value="TPR_7"/>
    <property type="match status" value="1"/>
</dbReference>
<proteinExistence type="predicted"/>
<sequence length="478" mass="54509">MQGEFLVNQGNYALAILEFQDALDLDPNAPTIHVSIADAYRRLGKNKRAENHLQVAIELNPDEVEAYEILGKIYILQKRLPQAEAAFRELTRLDPDNIDHLYALADLARLQKQWDIAIDYYLEAYRVNSMVVKGLEQALQISLATNKFERAEEICDLLLEEEPENEKYLETLRDLALFDNDFEKALKTIQILETTRGPTVELLIQKSALYEELDDSENALKEILKAFGRDSLNSDVLNRLVNLLLNDKQIDRAENYNQLLIEKFPDDVRGFINTGFLALNRNKPEDAIVALSSCVEKFPNEFTVHYLLGTSYYQVKDYGNAEVYLSQALGIFPDSRNTKHNLALIYDQIGEWSKSDELYLDLVATDSTDAQAFNNYAYSLADRNEDFELALELAKNAIRLVPKSAPYLDTIGWIYYKLNDYEKAIEFIRESLSIDSSNPVIQDHLNAVIKAKSMHVVDKGIQQAGITDTTKATLPFKE</sequence>